<dbReference type="InterPro" id="IPR003591">
    <property type="entry name" value="Leu-rich_rpt_typical-subtyp"/>
</dbReference>
<evidence type="ECO:0000259" key="5">
    <source>
        <dbReference type="Pfam" id="PF23598"/>
    </source>
</evidence>
<dbReference type="PANTHER" id="PTHR33463:SF203">
    <property type="entry name" value="AAA+ ATPASE DOMAIN-CONTAINING PROTEIN"/>
    <property type="match status" value="1"/>
</dbReference>
<evidence type="ECO:0000256" key="3">
    <source>
        <dbReference type="ARBA" id="ARBA00022821"/>
    </source>
</evidence>
<sequence length="783" mass="89978">MHDVIHDVGISIAASEDFKMYNIRSNDELKKYLEDSNKLKDSIAISLGATVEHQFLPSSLNCAELRLLSMAREHCSLPDNFFEETKELRVLNLSFLSLETFPSSFLCLENLQVLHLFRVEIEDIHMIGELKKLKVLDLGGSQMKKLPEQIGQLTRLCKLDLSNCYNLKVVPPNVISRLVNLEELNMLHSFNNWKAEGEVFDENTSSSASLSEVKNLTRLTALYLEVPHVNMLPKDLFSTKLERYYIPLGGWGVDIMEGSRGLRLNFEFDTRRLLKECGFQMLLKRSENLHLERFHGLKNIVCDLDKEGGLSHLKALKVNGNHEIQYIVDSSPMEPNRLSDHSILPSLETFEFVGMENLEKICHGELKGAKSLRKLRQANVDLCKKLKNLLPFFIANNLEKIKIFHCLQMEEIVTLDSQDVINFEAVDRIEFPNLKYMQLWNLPQLTRFCSETDTSTGKPDQGQEGKEQLYHSDSSTTLFNQKVALPSLEVLDLGGLQFKRIWADQLPQTCQNLRELSVYWCNSLKYLLSFAIARYLVQLEKLIVEECDDMGKIIIIKKPTVTLDNSDDQLDIIEFPELKIIHLRYLPQIIQFCSQSCEGQGSDYEQVLLADSACSLFNEMVAFPSLEQLFLWNLKSVKRIWPNQLPETCKMHNLKTLHLRCCKSLKYVLPFAIAESLVQLEKLIISQCEGLEEIIMIKESKEEVEKIDKMLLSKLEYVDLKNLPNLTRFCSIETNICGLNFIPVVYISDCPKLFSRTAKEEEDKHMDLQEKISMRSPCADKKG</sequence>
<dbReference type="InterPro" id="IPR057135">
    <property type="entry name" value="At4g27190-like_LRR"/>
</dbReference>
<proteinExistence type="predicted"/>
<keyword evidence="2" id="KW-0677">Repeat</keyword>
<dbReference type="InterPro" id="IPR050905">
    <property type="entry name" value="Plant_NBS-LRR"/>
</dbReference>
<dbReference type="InterPro" id="IPR032675">
    <property type="entry name" value="LRR_dom_sf"/>
</dbReference>
<dbReference type="Pfam" id="PF23247">
    <property type="entry name" value="LRR_RPS2"/>
    <property type="match status" value="3"/>
</dbReference>
<dbReference type="PANTHER" id="PTHR33463">
    <property type="entry name" value="NB-ARC DOMAIN-CONTAINING PROTEIN-RELATED"/>
    <property type="match status" value="1"/>
</dbReference>
<dbReference type="Pfam" id="PF23598">
    <property type="entry name" value="LRR_14"/>
    <property type="match status" value="1"/>
</dbReference>
<evidence type="ECO:0000313" key="6">
    <source>
        <dbReference type="Proteomes" id="UP001652623"/>
    </source>
</evidence>
<evidence type="ECO:0000256" key="2">
    <source>
        <dbReference type="ARBA" id="ARBA00022737"/>
    </source>
</evidence>
<feature type="domain" description="Disease resistance protein At4g27190-like leucine-rich repeats" evidence="4">
    <location>
        <begin position="287"/>
        <end position="401"/>
    </location>
</feature>
<keyword evidence="6" id="KW-1185">Reference proteome</keyword>
<dbReference type="RefSeq" id="XP_060672407.1">
    <property type="nucleotide sequence ID" value="XM_060816424.1"/>
</dbReference>
<evidence type="ECO:0000256" key="1">
    <source>
        <dbReference type="ARBA" id="ARBA00022614"/>
    </source>
</evidence>
<dbReference type="Gene3D" id="3.80.10.10">
    <property type="entry name" value="Ribonuclease Inhibitor"/>
    <property type="match status" value="4"/>
</dbReference>
<accession>A0ABM4A6Q0</accession>
<dbReference type="Proteomes" id="UP001652623">
    <property type="component" value="Chromosome 4"/>
</dbReference>
<dbReference type="SUPFAM" id="SSF52058">
    <property type="entry name" value="L domain-like"/>
    <property type="match status" value="1"/>
</dbReference>
<protein>
    <submittedName>
        <fullName evidence="7">Disease resistance protein At4g27190 isoform X1</fullName>
    </submittedName>
</protein>
<gene>
    <name evidence="7" type="primary">LOC107417787</name>
</gene>
<dbReference type="GeneID" id="107417787"/>
<feature type="domain" description="Disease resistance protein At4g27190-like leucine-rich repeats" evidence="4">
    <location>
        <begin position="621"/>
        <end position="689"/>
    </location>
</feature>
<dbReference type="SUPFAM" id="SSF52047">
    <property type="entry name" value="RNI-like"/>
    <property type="match status" value="1"/>
</dbReference>
<keyword evidence="1" id="KW-0433">Leucine-rich repeat</keyword>
<evidence type="ECO:0000259" key="4">
    <source>
        <dbReference type="Pfam" id="PF23247"/>
    </source>
</evidence>
<feature type="domain" description="Disease resistance protein At4g27190-like leucine-rich repeats" evidence="4">
    <location>
        <begin position="491"/>
        <end position="594"/>
    </location>
</feature>
<dbReference type="InterPro" id="IPR055414">
    <property type="entry name" value="LRR_R13L4/SHOC2-like"/>
</dbReference>
<organism evidence="6 7">
    <name type="scientific">Ziziphus jujuba</name>
    <name type="common">Chinese jujube</name>
    <name type="synonym">Ziziphus sativa</name>
    <dbReference type="NCBI Taxonomy" id="326968"/>
    <lineage>
        <taxon>Eukaryota</taxon>
        <taxon>Viridiplantae</taxon>
        <taxon>Streptophyta</taxon>
        <taxon>Embryophyta</taxon>
        <taxon>Tracheophyta</taxon>
        <taxon>Spermatophyta</taxon>
        <taxon>Magnoliopsida</taxon>
        <taxon>eudicotyledons</taxon>
        <taxon>Gunneridae</taxon>
        <taxon>Pentapetalae</taxon>
        <taxon>rosids</taxon>
        <taxon>fabids</taxon>
        <taxon>Rosales</taxon>
        <taxon>Rhamnaceae</taxon>
        <taxon>Paliureae</taxon>
        <taxon>Ziziphus</taxon>
    </lineage>
</organism>
<evidence type="ECO:0000313" key="7">
    <source>
        <dbReference type="RefSeq" id="XP_060672407.1"/>
    </source>
</evidence>
<reference evidence="7" key="1">
    <citation type="submission" date="2025-08" db="UniProtKB">
        <authorList>
            <consortium name="RefSeq"/>
        </authorList>
    </citation>
    <scope>IDENTIFICATION</scope>
    <source>
        <tissue evidence="7">Seedling</tissue>
    </source>
</reference>
<name>A0ABM4A6Q0_ZIZJJ</name>
<feature type="domain" description="Disease resistance R13L4/SHOC-2-like LRR" evidence="5">
    <location>
        <begin position="127"/>
        <end position="229"/>
    </location>
</feature>
<dbReference type="SMART" id="SM00369">
    <property type="entry name" value="LRR_TYP"/>
    <property type="match status" value="3"/>
</dbReference>
<keyword evidence="3" id="KW-0611">Plant defense</keyword>